<sequence>MGVRDGPAPNRLSSGVEGANAAGAASQRHTRSPRPIEIRRIGNKCVSPSQQLHDLEEGISSDQQRLICAGKQLEVDHLVAYIVVGLSLGIIGHTLSHCNIQKNPTLHLVLRLSGSIITLR</sequence>
<evidence type="ECO:0000256" key="1">
    <source>
        <dbReference type="SAM" id="MobiDB-lite"/>
    </source>
</evidence>
<dbReference type="SUPFAM" id="SSF54236">
    <property type="entry name" value="Ubiquitin-like"/>
    <property type="match status" value="1"/>
</dbReference>
<dbReference type="PROSITE" id="PS50053">
    <property type="entry name" value="UBIQUITIN_2"/>
    <property type="match status" value="1"/>
</dbReference>
<dbReference type="PANTHER" id="PTHR10666">
    <property type="entry name" value="UBIQUITIN"/>
    <property type="match status" value="1"/>
</dbReference>
<dbReference type="AlphaFoldDB" id="A0A0D7AWC5"/>
<evidence type="ECO:0000259" key="2">
    <source>
        <dbReference type="PROSITE" id="PS50053"/>
    </source>
</evidence>
<dbReference type="InterPro" id="IPR000626">
    <property type="entry name" value="Ubiquitin-like_dom"/>
</dbReference>
<proteinExistence type="predicted"/>
<accession>A0A0D7AWC5</accession>
<dbReference type="OrthoDB" id="428577at2759"/>
<protein>
    <recommendedName>
        <fullName evidence="2">Ubiquitin-like domain-containing protein</fullName>
    </recommendedName>
</protein>
<name>A0A0D7AWC5_9AGAR</name>
<feature type="domain" description="Ubiquitin-like" evidence="2">
    <location>
        <begin position="50"/>
        <end position="115"/>
    </location>
</feature>
<feature type="region of interest" description="Disordered" evidence="1">
    <location>
        <begin position="1"/>
        <end position="39"/>
    </location>
</feature>
<dbReference type="InterPro" id="IPR050158">
    <property type="entry name" value="Ubiquitin_ubiquitin-like"/>
</dbReference>
<dbReference type="STRING" id="1314674.A0A0D7AWC5"/>
<evidence type="ECO:0000313" key="3">
    <source>
        <dbReference type="EMBL" id="KIY62522.1"/>
    </source>
</evidence>
<organism evidence="3 4">
    <name type="scientific">Cylindrobasidium torrendii FP15055 ss-10</name>
    <dbReference type="NCBI Taxonomy" id="1314674"/>
    <lineage>
        <taxon>Eukaryota</taxon>
        <taxon>Fungi</taxon>
        <taxon>Dikarya</taxon>
        <taxon>Basidiomycota</taxon>
        <taxon>Agaricomycotina</taxon>
        <taxon>Agaricomycetes</taxon>
        <taxon>Agaricomycetidae</taxon>
        <taxon>Agaricales</taxon>
        <taxon>Marasmiineae</taxon>
        <taxon>Physalacriaceae</taxon>
        <taxon>Cylindrobasidium</taxon>
    </lineage>
</organism>
<dbReference type="InterPro" id="IPR029071">
    <property type="entry name" value="Ubiquitin-like_domsf"/>
</dbReference>
<dbReference type="EMBL" id="KN880775">
    <property type="protein sequence ID" value="KIY62522.1"/>
    <property type="molecule type" value="Genomic_DNA"/>
</dbReference>
<gene>
    <name evidence="3" type="ORF">CYLTODRAFT_458914</name>
</gene>
<dbReference type="Proteomes" id="UP000054007">
    <property type="component" value="Unassembled WGS sequence"/>
</dbReference>
<keyword evidence="4" id="KW-1185">Reference proteome</keyword>
<dbReference type="Gene3D" id="3.10.20.90">
    <property type="entry name" value="Phosphatidylinositol 3-kinase Catalytic Subunit, Chain A, domain 1"/>
    <property type="match status" value="1"/>
</dbReference>
<evidence type="ECO:0000313" key="4">
    <source>
        <dbReference type="Proteomes" id="UP000054007"/>
    </source>
</evidence>
<reference evidence="3 4" key="1">
    <citation type="journal article" date="2015" name="Fungal Genet. Biol.">
        <title>Evolution of novel wood decay mechanisms in Agaricales revealed by the genome sequences of Fistulina hepatica and Cylindrobasidium torrendii.</title>
        <authorList>
            <person name="Floudas D."/>
            <person name="Held B.W."/>
            <person name="Riley R."/>
            <person name="Nagy L.G."/>
            <person name="Koehler G."/>
            <person name="Ransdell A.S."/>
            <person name="Younus H."/>
            <person name="Chow J."/>
            <person name="Chiniquy J."/>
            <person name="Lipzen A."/>
            <person name="Tritt A."/>
            <person name="Sun H."/>
            <person name="Haridas S."/>
            <person name="LaButti K."/>
            <person name="Ohm R.A."/>
            <person name="Kues U."/>
            <person name="Blanchette R.A."/>
            <person name="Grigoriev I.V."/>
            <person name="Minto R.E."/>
            <person name="Hibbett D.S."/>
        </authorList>
    </citation>
    <scope>NUCLEOTIDE SEQUENCE [LARGE SCALE GENOMIC DNA]</scope>
    <source>
        <strain evidence="3 4">FP15055 ss-10</strain>
    </source>
</reference>